<sequence>MWKKSIFLHQEAQTNEFDIQLMLGEKPSSSVQGLPLPCHLASDGHAQLLLGRRFLSCLSFIPECLFPAIPLFQLMPHFATQAMVLFPLQLPFRQYTPHTPLPLCDWLLFDN</sequence>
<reference evidence="1 2" key="1">
    <citation type="submission" date="2021-06" db="EMBL/GenBank/DDBJ databases">
        <authorList>
            <person name="Palmer J.M."/>
        </authorList>
    </citation>
    <scope>NUCLEOTIDE SEQUENCE [LARGE SCALE GENOMIC DNA]</scope>
    <source>
        <strain evidence="1 2">GA_2019</strain>
        <tissue evidence="1">Muscle</tissue>
    </source>
</reference>
<evidence type="ECO:0000313" key="2">
    <source>
        <dbReference type="Proteomes" id="UP001476798"/>
    </source>
</evidence>
<evidence type="ECO:0000313" key="1">
    <source>
        <dbReference type="EMBL" id="MEQ2176352.1"/>
    </source>
</evidence>
<organism evidence="1 2">
    <name type="scientific">Goodea atripinnis</name>
    <dbReference type="NCBI Taxonomy" id="208336"/>
    <lineage>
        <taxon>Eukaryota</taxon>
        <taxon>Metazoa</taxon>
        <taxon>Chordata</taxon>
        <taxon>Craniata</taxon>
        <taxon>Vertebrata</taxon>
        <taxon>Euteleostomi</taxon>
        <taxon>Actinopterygii</taxon>
        <taxon>Neopterygii</taxon>
        <taxon>Teleostei</taxon>
        <taxon>Neoteleostei</taxon>
        <taxon>Acanthomorphata</taxon>
        <taxon>Ovalentaria</taxon>
        <taxon>Atherinomorphae</taxon>
        <taxon>Cyprinodontiformes</taxon>
        <taxon>Goodeidae</taxon>
        <taxon>Goodea</taxon>
    </lineage>
</organism>
<dbReference type="Proteomes" id="UP001476798">
    <property type="component" value="Unassembled WGS sequence"/>
</dbReference>
<dbReference type="EMBL" id="JAHRIO010053458">
    <property type="protein sequence ID" value="MEQ2176352.1"/>
    <property type="molecule type" value="Genomic_DNA"/>
</dbReference>
<gene>
    <name evidence="1" type="ORF">GOODEAATRI_027093</name>
</gene>
<name>A0ABV0P1P0_9TELE</name>
<accession>A0ABV0P1P0</accession>
<comment type="caution">
    <text evidence="1">The sequence shown here is derived from an EMBL/GenBank/DDBJ whole genome shotgun (WGS) entry which is preliminary data.</text>
</comment>
<keyword evidence="2" id="KW-1185">Reference proteome</keyword>
<proteinExistence type="predicted"/>
<protein>
    <submittedName>
        <fullName evidence="1">Uncharacterized protein</fullName>
    </submittedName>
</protein>